<organism evidence="2 3">
    <name type="scientific">Salana multivorans</name>
    <dbReference type="NCBI Taxonomy" id="120377"/>
    <lineage>
        <taxon>Bacteria</taxon>
        <taxon>Bacillati</taxon>
        <taxon>Actinomycetota</taxon>
        <taxon>Actinomycetes</taxon>
        <taxon>Micrococcales</taxon>
        <taxon>Beutenbergiaceae</taxon>
        <taxon>Salana</taxon>
    </lineage>
</organism>
<evidence type="ECO:0000313" key="2">
    <source>
        <dbReference type="EMBL" id="ROR97736.1"/>
    </source>
</evidence>
<proteinExistence type="predicted"/>
<feature type="domain" description="SprT-like" evidence="1">
    <location>
        <begin position="1"/>
        <end position="140"/>
    </location>
</feature>
<dbReference type="Proteomes" id="UP000275356">
    <property type="component" value="Unassembled WGS sequence"/>
</dbReference>
<name>A0A3N2DD89_9MICO</name>
<dbReference type="AlphaFoldDB" id="A0A3N2DD89"/>
<dbReference type="OrthoDB" id="9793623at2"/>
<evidence type="ECO:0000313" key="3">
    <source>
        <dbReference type="Proteomes" id="UP000275356"/>
    </source>
</evidence>
<protein>
    <submittedName>
        <fullName evidence="2">SprT-like family protein</fullName>
    </submittedName>
</protein>
<dbReference type="SMART" id="SM00731">
    <property type="entry name" value="SprT"/>
    <property type="match status" value="1"/>
</dbReference>
<sequence>MSDLDDVRRLAQALIDEHLPTGWVFAYDHARRRAGATHFTHRRITLSRHLTARYDDATNHQTLLHEIAHALVGPEVGHGRAWLAAARRLGYTGGVRHSGEAAVELARWVGTCPAGHVLHRFRRPTRELSCGRCSRRFDRAHLVVWSERPPA</sequence>
<reference evidence="2 3" key="1">
    <citation type="submission" date="2018-11" db="EMBL/GenBank/DDBJ databases">
        <title>Sequencing the genomes of 1000 actinobacteria strains.</title>
        <authorList>
            <person name="Klenk H.-P."/>
        </authorList>
    </citation>
    <scope>NUCLEOTIDE SEQUENCE [LARGE SCALE GENOMIC DNA]</scope>
    <source>
        <strain evidence="2 3">DSM 13521</strain>
    </source>
</reference>
<dbReference type="EMBL" id="RKHQ01000001">
    <property type="protein sequence ID" value="ROR97736.1"/>
    <property type="molecule type" value="Genomic_DNA"/>
</dbReference>
<accession>A0A3N2DD89</accession>
<evidence type="ECO:0000259" key="1">
    <source>
        <dbReference type="SMART" id="SM00731"/>
    </source>
</evidence>
<dbReference type="GO" id="GO:0006950">
    <property type="term" value="P:response to stress"/>
    <property type="evidence" value="ECO:0007669"/>
    <property type="project" value="UniProtKB-ARBA"/>
</dbReference>
<dbReference type="Pfam" id="PF10263">
    <property type="entry name" value="SprT-like"/>
    <property type="match status" value="1"/>
</dbReference>
<comment type="caution">
    <text evidence="2">The sequence shown here is derived from an EMBL/GenBank/DDBJ whole genome shotgun (WGS) entry which is preliminary data.</text>
</comment>
<keyword evidence="3" id="KW-1185">Reference proteome</keyword>
<gene>
    <name evidence="2" type="ORF">EDD28_2342</name>
</gene>
<dbReference type="InterPro" id="IPR006640">
    <property type="entry name" value="SprT-like_domain"/>
</dbReference>
<dbReference type="RefSeq" id="WP_123739736.1">
    <property type="nucleotide sequence ID" value="NZ_CALFQU010000027.1"/>
</dbReference>